<dbReference type="SUPFAM" id="SSF53955">
    <property type="entry name" value="Lysozyme-like"/>
    <property type="match status" value="1"/>
</dbReference>
<protein>
    <submittedName>
        <fullName evidence="3">G5 domain-containing protein</fullName>
    </submittedName>
</protein>
<dbReference type="Pfam" id="PF03990">
    <property type="entry name" value="DUF348"/>
    <property type="match status" value="1"/>
</dbReference>
<dbReference type="PROSITE" id="PS51109">
    <property type="entry name" value="G5"/>
    <property type="match status" value="1"/>
</dbReference>
<organism evidence="3 6">
    <name type="scientific">Actinotignum timonense</name>
    <dbReference type="NCBI Taxonomy" id="1870995"/>
    <lineage>
        <taxon>Bacteria</taxon>
        <taxon>Bacillati</taxon>
        <taxon>Actinomycetota</taxon>
        <taxon>Actinomycetes</taxon>
        <taxon>Actinomycetales</taxon>
        <taxon>Actinomycetaceae</taxon>
        <taxon>Actinotignum</taxon>
    </lineage>
</organism>
<evidence type="ECO:0000313" key="6">
    <source>
        <dbReference type="Proteomes" id="UP001288320"/>
    </source>
</evidence>
<name>A0AAW9HDX4_9ACTO</name>
<keyword evidence="1" id="KW-0732">Signal</keyword>
<dbReference type="EMBL" id="JAWNFY010000019">
    <property type="protein sequence ID" value="MDY5146782.1"/>
    <property type="molecule type" value="Genomic_DNA"/>
</dbReference>
<dbReference type="InterPro" id="IPR023346">
    <property type="entry name" value="Lysozyme-like_dom_sf"/>
</dbReference>
<dbReference type="Proteomes" id="UP001288320">
    <property type="component" value="Unassembled WGS sequence"/>
</dbReference>
<dbReference type="SMART" id="SM01208">
    <property type="entry name" value="G5"/>
    <property type="match status" value="1"/>
</dbReference>
<reference evidence="3 5" key="1">
    <citation type="submission" date="2023-10" db="EMBL/GenBank/DDBJ databases">
        <title>Whole Genome based description of the genera Actinobaculum and Actinotignum reveals a complex phylogenetic relationship within the species included in the genus Actinotignum.</title>
        <authorList>
            <person name="Jensen C.S."/>
            <person name="Dargis R."/>
            <person name="Kemp M."/>
            <person name="Christensen J.J."/>
        </authorList>
    </citation>
    <scope>NUCLEOTIDE SEQUENCE</scope>
    <source>
        <strain evidence="4 5">SLA_B089</strain>
        <strain evidence="3">SLA_B245</strain>
    </source>
</reference>
<gene>
    <name evidence="3" type="ORF">R6G74_06010</name>
    <name evidence="4" type="ORF">R6P33_07115</name>
</gene>
<dbReference type="Proteomes" id="UP001284901">
    <property type="component" value="Unassembled WGS sequence"/>
</dbReference>
<dbReference type="InterPro" id="IPR007137">
    <property type="entry name" value="DUF348"/>
</dbReference>
<proteinExistence type="predicted"/>
<dbReference type="EMBL" id="JAWNFV010000011">
    <property type="protein sequence ID" value="MDY5140863.1"/>
    <property type="molecule type" value="Genomic_DNA"/>
</dbReference>
<evidence type="ECO:0000313" key="4">
    <source>
        <dbReference type="EMBL" id="MDY5146782.1"/>
    </source>
</evidence>
<evidence type="ECO:0000256" key="1">
    <source>
        <dbReference type="ARBA" id="ARBA00022729"/>
    </source>
</evidence>
<comment type="caution">
    <text evidence="3">The sequence shown here is derived from an EMBL/GenBank/DDBJ whole genome shotgun (WGS) entry which is preliminary data.</text>
</comment>
<dbReference type="AlphaFoldDB" id="A0AAW9HDX4"/>
<evidence type="ECO:0000259" key="2">
    <source>
        <dbReference type="PROSITE" id="PS51109"/>
    </source>
</evidence>
<dbReference type="Gene3D" id="2.20.230.10">
    <property type="entry name" value="Resuscitation-promoting factor rpfb"/>
    <property type="match status" value="1"/>
</dbReference>
<feature type="domain" description="G5" evidence="2">
    <location>
        <begin position="176"/>
        <end position="256"/>
    </location>
</feature>
<dbReference type="InterPro" id="IPR011098">
    <property type="entry name" value="G5_dom"/>
</dbReference>
<dbReference type="Pfam" id="PF07501">
    <property type="entry name" value="G5"/>
    <property type="match status" value="1"/>
</dbReference>
<accession>A0AAW9HDX4</accession>
<sequence>MGRHSAQGMGLEQFVRAEVCTPGPRSRALMMERGAVSEAVQAALATRPQATGTAFQAPAAVEDTAANAQLSAFPLSRRGVAALGAVLLAGSGIGLMSHMSMPANAYADGFPVARAAGATVSEYSFTVNFEGEERTLTTTAGTLGEALREAGITVSGDDVVSQSLAEAVTPGAKVTITRVEKRVVTEEVVDAHGSTKVDDAALAKGTTKVETEGKDGISANTYEIRVENGKEVARTLTFSAVKQARVDEVVKVGTSESAAAVAGASGDAGSAALGSASVVPAGTAQEIASGMLSAYGWGQDQFSCLVTLWNRESNWNHLAENSSSGAYGIPQALPGSKMASAGADWQTNPATQIRWGLGYIEGRYGSPCAALGHSNSRGWY</sequence>
<keyword evidence="5" id="KW-1185">Reference proteome</keyword>
<evidence type="ECO:0000313" key="5">
    <source>
        <dbReference type="Proteomes" id="UP001284901"/>
    </source>
</evidence>
<evidence type="ECO:0000313" key="3">
    <source>
        <dbReference type="EMBL" id="MDY5140863.1"/>
    </source>
</evidence>
<dbReference type="RefSeq" id="WP_087070431.1">
    <property type="nucleotide sequence ID" value="NZ_CAUPFC010000003.1"/>
</dbReference>